<evidence type="ECO:0000313" key="7">
    <source>
        <dbReference type="EMBL" id="KAK4711070.1"/>
    </source>
</evidence>
<dbReference type="InterPro" id="IPR002921">
    <property type="entry name" value="Fungal_lipase-type"/>
</dbReference>
<proteinExistence type="inferred from homology"/>
<dbReference type="InterPro" id="IPR029058">
    <property type="entry name" value="AB_hydrolase_fold"/>
</dbReference>
<keyword evidence="8" id="KW-1185">Reference proteome</keyword>
<keyword evidence="2 5" id="KW-0378">Hydrolase</keyword>
<evidence type="ECO:0000256" key="1">
    <source>
        <dbReference type="ARBA" id="ARBA00010701"/>
    </source>
</evidence>
<dbReference type="Proteomes" id="UP001311915">
    <property type="component" value="Unassembled WGS sequence"/>
</dbReference>
<dbReference type="GO" id="GO:0016042">
    <property type="term" value="P:lipid catabolic process"/>
    <property type="evidence" value="ECO:0007669"/>
    <property type="project" value="UniProtKB-UniRule"/>
</dbReference>
<organism evidence="7 8">
    <name type="scientific">Solanum pinnatisectum</name>
    <name type="common">tansyleaf nightshade</name>
    <dbReference type="NCBI Taxonomy" id="50273"/>
    <lineage>
        <taxon>Eukaryota</taxon>
        <taxon>Viridiplantae</taxon>
        <taxon>Streptophyta</taxon>
        <taxon>Embryophyta</taxon>
        <taxon>Tracheophyta</taxon>
        <taxon>Spermatophyta</taxon>
        <taxon>Magnoliopsida</taxon>
        <taxon>eudicotyledons</taxon>
        <taxon>Gunneridae</taxon>
        <taxon>Pentapetalae</taxon>
        <taxon>asterids</taxon>
        <taxon>lamiids</taxon>
        <taxon>Solanales</taxon>
        <taxon>Solanaceae</taxon>
        <taxon>Solanoideae</taxon>
        <taxon>Solaneae</taxon>
        <taxon>Solanum</taxon>
    </lineage>
</organism>
<comment type="caution">
    <text evidence="7">The sequence shown here is derived from an EMBL/GenBank/DDBJ whole genome shotgun (WGS) entry which is preliminary data.</text>
</comment>
<dbReference type="GO" id="GO:0008970">
    <property type="term" value="F:phospholipase A1 activity"/>
    <property type="evidence" value="ECO:0007669"/>
    <property type="project" value="UniProtKB-UniRule"/>
</dbReference>
<evidence type="ECO:0000256" key="3">
    <source>
        <dbReference type="ARBA" id="ARBA00022963"/>
    </source>
</evidence>
<evidence type="ECO:0000259" key="6">
    <source>
        <dbReference type="Pfam" id="PF01764"/>
    </source>
</evidence>
<dbReference type="PANTHER" id="PTHR31828">
    <property type="entry name" value="PHOSPHOLIPASE A1-IIGAMMA"/>
    <property type="match status" value="1"/>
</dbReference>
<reference evidence="7 8" key="1">
    <citation type="submission" date="2023-10" db="EMBL/GenBank/DDBJ databases">
        <title>Genome-Wide Identification Analysis in wild type Solanum Pinnatisectum Reveals Some Genes Defensing Phytophthora Infestans.</title>
        <authorList>
            <person name="Sun C."/>
        </authorList>
    </citation>
    <scope>NUCLEOTIDE SEQUENCE [LARGE SCALE GENOMIC DNA]</scope>
    <source>
        <strain evidence="7">LQN</strain>
        <tissue evidence="7">Leaf</tissue>
    </source>
</reference>
<dbReference type="PANTHER" id="PTHR31828:SF40">
    <property type="entry name" value="PHOSPHOLIPASE A1"/>
    <property type="match status" value="1"/>
</dbReference>
<dbReference type="EC" id="3.1.1.-" evidence="5"/>
<feature type="domain" description="Fungal lipase-type" evidence="6">
    <location>
        <begin position="2"/>
        <end position="72"/>
    </location>
</feature>
<evidence type="ECO:0000256" key="5">
    <source>
        <dbReference type="RuleBase" id="RU367093"/>
    </source>
</evidence>
<name>A0AAV9KCD4_9SOLN</name>
<dbReference type="EMBL" id="JAWPEI010000011">
    <property type="protein sequence ID" value="KAK4711070.1"/>
    <property type="molecule type" value="Genomic_DNA"/>
</dbReference>
<evidence type="ECO:0000256" key="2">
    <source>
        <dbReference type="ARBA" id="ARBA00022801"/>
    </source>
</evidence>
<protein>
    <recommendedName>
        <fullName evidence="5">Phospholipase A1</fullName>
        <ecNumber evidence="5">3.1.1.-</ecNumber>
    </recommendedName>
</protein>
<accession>A0AAV9KCD4</accession>
<sequence length="162" mass="18266">MEEVKRLVEEYKHEDVSITVTGHSLGASLATLNAVDIAFNKINKASNGKEFPVTAFVFASPKVGDEIMIDTTKSPYVKPPGEPVSWHLLEPYLHGIAGTQGIGMLAGFKLEVNRDISLVNKQWNILKDEHCIPPLWWSEKHKGMVQQEDGCWLLQDRDEYDF</sequence>
<dbReference type="InterPro" id="IPR033556">
    <property type="entry name" value="PLA"/>
</dbReference>
<dbReference type="SUPFAM" id="SSF53474">
    <property type="entry name" value="alpha/beta-Hydrolases"/>
    <property type="match status" value="1"/>
</dbReference>
<keyword evidence="4 5" id="KW-0443">Lipid metabolism</keyword>
<dbReference type="AlphaFoldDB" id="A0AAV9KCD4"/>
<dbReference type="Pfam" id="PF01764">
    <property type="entry name" value="Lipase_3"/>
    <property type="match status" value="1"/>
</dbReference>
<comment type="similarity">
    <text evidence="1 5">Belongs to the AB hydrolase superfamily. Lipase family.</text>
</comment>
<comment type="function">
    <text evidence="5">Acylhydrolase that catalyzes the hydrolysis of phospholipids at the sn-1 position.</text>
</comment>
<evidence type="ECO:0000256" key="4">
    <source>
        <dbReference type="ARBA" id="ARBA00023098"/>
    </source>
</evidence>
<evidence type="ECO:0000313" key="8">
    <source>
        <dbReference type="Proteomes" id="UP001311915"/>
    </source>
</evidence>
<keyword evidence="3 5" id="KW-0442">Lipid degradation</keyword>
<dbReference type="Gene3D" id="3.40.50.1820">
    <property type="entry name" value="alpha/beta hydrolase"/>
    <property type="match status" value="2"/>
</dbReference>
<gene>
    <name evidence="7" type="ORF">R3W88_005583</name>
</gene>